<reference evidence="1" key="1">
    <citation type="submission" date="2021-01" db="EMBL/GenBank/DDBJ databases">
        <authorList>
            <consortium name="Aspergillus luchuensis mut. kawachii IFO 4304 genome sequencing consortium"/>
            <person name="Kazuki M."/>
            <person name="Futagami T."/>
        </authorList>
    </citation>
    <scope>NUCLEOTIDE SEQUENCE</scope>
    <source>
        <strain evidence="1">IFO 4308</strain>
    </source>
</reference>
<evidence type="ECO:0000313" key="1">
    <source>
        <dbReference type="EMBL" id="BCR96714.1"/>
    </source>
</evidence>
<dbReference type="RefSeq" id="XP_041540480.1">
    <property type="nucleotide sequence ID" value="XM_041686502.1"/>
</dbReference>
<sequence length="149" mass="16409">MGLSQLNQVLILSSSHNEIIPLSYPPTVVVRAHPDMAKFSAKVVKEFAQGIPWSKVIKKAANVDRGQRVFPSRTPKNDAKSNLRFDKGSVVDGKHELILQANKNAENAGVKAAAAEDSHKIWAKILVDPENPNENQAVEDLLESFKETE</sequence>
<protein>
    <submittedName>
        <fullName evidence="1">Uncharacterized protein</fullName>
    </submittedName>
</protein>
<name>A0A7R7W642_ASPKA</name>
<accession>A0A7R7W642</accession>
<dbReference type="EMBL" id="AP024427">
    <property type="protein sequence ID" value="BCR96714.1"/>
    <property type="molecule type" value="Genomic_DNA"/>
</dbReference>
<dbReference type="AlphaFoldDB" id="A0A7R7W642"/>
<organism evidence="1 2">
    <name type="scientific">Aspergillus kawachii</name>
    <name type="common">White koji mold</name>
    <name type="synonym">Aspergillus awamori var. kawachi</name>
    <dbReference type="NCBI Taxonomy" id="1069201"/>
    <lineage>
        <taxon>Eukaryota</taxon>
        <taxon>Fungi</taxon>
        <taxon>Dikarya</taxon>
        <taxon>Ascomycota</taxon>
        <taxon>Pezizomycotina</taxon>
        <taxon>Eurotiomycetes</taxon>
        <taxon>Eurotiomycetidae</taxon>
        <taxon>Eurotiales</taxon>
        <taxon>Aspergillaceae</taxon>
        <taxon>Aspergillus</taxon>
        <taxon>Aspergillus subgen. Circumdati</taxon>
    </lineage>
</organism>
<reference evidence="1" key="2">
    <citation type="submission" date="2021-02" db="EMBL/GenBank/DDBJ databases">
        <title>Aspergillus luchuensis mut. kawachii IFO 4304 genome sequence.</title>
        <authorList>
            <person name="Mori K."/>
            <person name="Kadooka C."/>
            <person name="Goto M."/>
            <person name="Futagami T."/>
        </authorList>
    </citation>
    <scope>NUCLEOTIDE SEQUENCE</scope>
    <source>
        <strain evidence="1">IFO 4308</strain>
    </source>
</reference>
<evidence type="ECO:0000313" key="2">
    <source>
        <dbReference type="Proteomes" id="UP000661280"/>
    </source>
</evidence>
<dbReference type="KEGG" id="aluc:AKAW2_30033A"/>
<dbReference type="OrthoDB" id="2933464at2759"/>
<keyword evidence="2" id="KW-1185">Reference proteome</keyword>
<dbReference type="Proteomes" id="UP000661280">
    <property type="component" value="Chromosome 3"/>
</dbReference>
<proteinExistence type="predicted"/>
<gene>
    <name evidence="1" type="ORF">AKAW2_30033A</name>
</gene>
<dbReference type="GeneID" id="64958039"/>